<dbReference type="NCBIfam" id="TIGR02532">
    <property type="entry name" value="IV_pilin_GFxxxE"/>
    <property type="match status" value="1"/>
</dbReference>
<dbReference type="InterPro" id="IPR012902">
    <property type="entry name" value="N_methyl_site"/>
</dbReference>
<comment type="caution">
    <text evidence="2">The sequence shown here is derived from an EMBL/GenBank/DDBJ whole genome shotgun (WGS) entry which is preliminary data.</text>
</comment>
<proteinExistence type="predicted"/>
<organism evidence="2 3">
    <name type="scientific">Sediminihaliea albiluteola</name>
    <dbReference type="NCBI Taxonomy" id="2758564"/>
    <lineage>
        <taxon>Bacteria</taxon>
        <taxon>Pseudomonadati</taxon>
        <taxon>Pseudomonadota</taxon>
        <taxon>Gammaproteobacteria</taxon>
        <taxon>Cellvibrionales</taxon>
        <taxon>Halieaceae</taxon>
        <taxon>Sediminihaliea</taxon>
    </lineage>
</organism>
<gene>
    <name evidence="2" type="ORF">H2508_14225</name>
</gene>
<accession>A0A7W2TYG9</accession>
<evidence type="ECO:0000313" key="2">
    <source>
        <dbReference type="EMBL" id="MBA6414268.1"/>
    </source>
</evidence>
<evidence type="ECO:0000256" key="1">
    <source>
        <dbReference type="SAM" id="Phobius"/>
    </source>
</evidence>
<dbReference type="EMBL" id="JACFXU010000018">
    <property type="protein sequence ID" value="MBA6414268.1"/>
    <property type="molecule type" value="Genomic_DNA"/>
</dbReference>
<keyword evidence="1" id="KW-0812">Transmembrane</keyword>
<keyword evidence="1" id="KW-1133">Transmembrane helix</keyword>
<dbReference type="RefSeq" id="WP_182175213.1">
    <property type="nucleotide sequence ID" value="NZ_JACFXU010000018.1"/>
</dbReference>
<name>A0A7W2TYG9_9GAMM</name>
<feature type="transmembrane region" description="Helical" evidence="1">
    <location>
        <begin position="12"/>
        <end position="33"/>
    </location>
</feature>
<keyword evidence="3" id="KW-1185">Reference proteome</keyword>
<keyword evidence="1" id="KW-0472">Membrane</keyword>
<dbReference type="Proteomes" id="UP000539350">
    <property type="component" value="Unassembled WGS sequence"/>
</dbReference>
<dbReference type="InterPro" id="IPR045584">
    <property type="entry name" value="Pilin-like"/>
</dbReference>
<dbReference type="AlphaFoldDB" id="A0A7W2TYG9"/>
<dbReference type="Pfam" id="PF07963">
    <property type="entry name" value="N_methyl"/>
    <property type="match status" value="1"/>
</dbReference>
<reference evidence="2 3" key="1">
    <citation type="submission" date="2020-07" db="EMBL/GenBank/DDBJ databases">
        <title>Halieaceae bacterium, F7430, whole genome shotgun sequencing project.</title>
        <authorList>
            <person name="Jiang S."/>
            <person name="Liu Z.W."/>
            <person name="Du Z.J."/>
        </authorList>
    </citation>
    <scope>NUCLEOTIDE SEQUENCE [LARGE SCALE GENOMIC DNA]</scope>
    <source>
        <strain evidence="2 3">F7430</strain>
    </source>
</reference>
<dbReference type="SUPFAM" id="SSF54523">
    <property type="entry name" value="Pili subunits"/>
    <property type="match status" value="1"/>
</dbReference>
<evidence type="ECO:0000313" key="3">
    <source>
        <dbReference type="Proteomes" id="UP000539350"/>
    </source>
</evidence>
<sequence>MPLNKVGRQQTGFSLLEMVVAMVILSLSLSVLYQATSGATRNVRVDERYAFAVELARSLLADSAQVPRSGYQAAGETSGGFRWTVETHPIVTGKKQLDPGLLQDIKVVVSWNDGKERSFELVSVVQGRSKKP</sequence>
<protein>
    <submittedName>
        <fullName evidence="2">Prepilin-type N-terminal cleavage/methylation domain-containing protein</fullName>
    </submittedName>
</protein>
<dbReference type="PROSITE" id="PS00409">
    <property type="entry name" value="PROKAR_NTER_METHYL"/>
    <property type="match status" value="1"/>
</dbReference>